<dbReference type="Pfam" id="PF03963">
    <property type="entry name" value="FlgD"/>
    <property type="match status" value="1"/>
</dbReference>
<dbReference type="Proteomes" id="UP000006786">
    <property type="component" value="Unassembled WGS sequence"/>
</dbReference>
<sequence length="132" mass="14049">MNVTSATSTPQTQTQNGSTEAPQTVDYKSFLRLLVAQMKNQDPTSPMESTDYVAQLATFSQVEQTVQTNTKLDQILQASALAQASSLVGREVTSADGKITGKVAEVRLYSDGVMAILESGDKIPVGPGVVIR</sequence>
<keyword evidence="3" id="KW-1005">Bacterial flagellum biogenesis</keyword>
<reference evidence="6 7" key="1">
    <citation type="journal article" date="2012" name="J. Bacteriol.">
        <title>Genome Sequence of Nitratireductor pacificus Type Strain pht-3B.</title>
        <authorList>
            <person name="Lai Q."/>
            <person name="Li G."/>
            <person name="Shao Z."/>
        </authorList>
    </citation>
    <scope>NUCLEOTIDE SEQUENCE [LARGE SCALE GENOMIC DNA]</scope>
    <source>
        <strain evidence="7">pht-3B</strain>
    </source>
</reference>
<dbReference type="OrthoDB" id="9785233at2"/>
<keyword evidence="7" id="KW-1185">Reference proteome</keyword>
<dbReference type="InterPro" id="IPR005648">
    <property type="entry name" value="FlgD"/>
</dbReference>
<dbReference type="NCBIfam" id="NF004670">
    <property type="entry name" value="PRK06009.1"/>
    <property type="match status" value="1"/>
</dbReference>
<protein>
    <recommendedName>
        <fullName evidence="2">Basal-body rod modification protein FlgD</fullName>
    </recommendedName>
</protein>
<comment type="similarity">
    <text evidence="1">Belongs to the FlgD family.</text>
</comment>
<proteinExistence type="inferred from homology"/>
<dbReference type="eggNOG" id="COG1843">
    <property type="taxonomic scope" value="Bacteria"/>
</dbReference>
<evidence type="ECO:0000256" key="2">
    <source>
        <dbReference type="ARBA" id="ARBA00016013"/>
    </source>
</evidence>
<evidence type="ECO:0000256" key="5">
    <source>
        <dbReference type="SAM" id="MobiDB-lite"/>
    </source>
</evidence>
<dbReference type="EMBL" id="AMRM01000029">
    <property type="protein sequence ID" value="EKF17132.1"/>
    <property type="molecule type" value="Genomic_DNA"/>
</dbReference>
<comment type="caution">
    <text evidence="6">The sequence shown here is derived from an EMBL/GenBank/DDBJ whole genome shotgun (WGS) entry which is preliminary data.</text>
</comment>
<name>K2MJ12_9HYPH</name>
<dbReference type="RefSeq" id="WP_008598986.1">
    <property type="nucleotide sequence ID" value="NZ_AMRM01000029.1"/>
</dbReference>
<accession>K2MJ12</accession>
<feature type="region of interest" description="Disordered" evidence="5">
    <location>
        <begin position="1"/>
        <end position="24"/>
    </location>
</feature>
<dbReference type="GO" id="GO:0044781">
    <property type="term" value="P:bacterial-type flagellum organization"/>
    <property type="evidence" value="ECO:0007669"/>
    <property type="project" value="UniProtKB-KW"/>
</dbReference>
<organism evidence="6 7">
    <name type="scientific">Nitratireductor pacificus pht-3B</name>
    <dbReference type="NCBI Taxonomy" id="391937"/>
    <lineage>
        <taxon>Bacteria</taxon>
        <taxon>Pseudomonadati</taxon>
        <taxon>Pseudomonadota</taxon>
        <taxon>Alphaproteobacteria</taxon>
        <taxon>Hyphomicrobiales</taxon>
        <taxon>Phyllobacteriaceae</taxon>
        <taxon>Nitratireductor</taxon>
    </lineage>
</organism>
<keyword evidence="6" id="KW-0282">Flagellum</keyword>
<dbReference type="STRING" id="391937.NA2_19568"/>
<keyword evidence="6" id="KW-0969">Cilium</keyword>
<evidence type="ECO:0000256" key="4">
    <source>
        <dbReference type="ARBA" id="ARBA00024746"/>
    </source>
</evidence>
<dbReference type="AlphaFoldDB" id="K2MJ12"/>
<evidence type="ECO:0000313" key="6">
    <source>
        <dbReference type="EMBL" id="EKF17132.1"/>
    </source>
</evidence>
<dbReference type="PATRIC" id="fig|391937.3.peg.4015"/>
<gene>
    <name evidence="6" type="primary">flgD</name>
    <name evidence="6" type="ORF">NA2_19568</name>
</gene>
<evidence type="ECO:0000313" key="7">
    <source>
        <dbReference type="Proteomes" id="UP000006786"/>
    </source>
</evidence>
<keyword evidence="6" id="KW-0966">Cell projection</keyword>
<comment type="function">
    <text evidence="4">Required for flagellar hook formation. May act as a scaffolding protein.</text>
</comment>
<evidence type="ECO:0000256" key="3">
    <source>
        <dbReference type="ARBA" id="ARBA00022795"/>
    </source>
</evidence>
<evidence type="ECO:0000256" key="1">
    <source>
        <dbReference type="ARBA" id="ARBA00010577"/>
    </source>
</evidence>
<feature type="compositionally biased region" description="Low complexity" evidence="5">
    <location>
        <begin position="1"/>
        <end position="15"/>
    </location>
</feature>